<dbReference type="InterPro" id="IPR027796">
    <property type="entry name" value="OTT_1508_deam-like"/>
</dbReference>
<dbReference type="RefSeq" id="XP_024730572.1">
    <property type="nucleotide sequence ID" value="XM_024887357.1"/>
</dbReference>
<dbReference type="PANTHER" id="PTHR42037:SF1">
    <property type="match status" value="1"/>
</dbReference>
<dbReference type="EMBL" id="KZ613871">
    <property type="protein sequence ID" value="PMD53668.1"/>
    <property type="molecule type" value="Genomic_DNA"/>
</dbReference>
<evidence type="ECO:0000256" key="1">
    <source>
        <dbReference type="SAM" id="MobiDB-lite"/>
    </source>
</evidence>
<dbReference type="AlphaFoldDB" id="A0A2J6SSA3"/>
<reference evidence="2 3" key="1">
    <citation type="submission" date="2016-04" db="EMBL/GenBank/DDBJ databases">
        <title>A degradative enzymes factory behind the ericoid mycorrhizal symbiosis.</title>
        <authorList>
            <consortium name="DOE Joint Genome Institute"/>
            <person name="Martino E."/>
            <person name="Morin E."/>
            <person name="Grelet G."/>
            <person name="Kuo A."/>
            <person name="Kohler A."/>
            <person name="Daghino S."/>
            <person name="Barry K."/>
            <person name="Choi C."/>
            <person name="Cichocki N."/>
            <person name="Clum A."/>
            <person name="Copeland A."/>
            <person name="Hainaut M."/>
            <person name="Haridas S."/>
            <person name="Labutti K."/>
            <person name="Lindquist E."/>
            <person name="Lipzen A."/>
            <person name="Khouja H.-R."/>
            <person name="Murat C."/>
            <person name="Ohm R."/>
            <person name="Olson A."/>
            <person name="Spatafora J."/>
            <person name="Veneault-Fourrey C."/>
            <person name="Henrissat B."/>
            <person name="Grigoriev I."/>
            <person name="Martin F."/>
            <person name="Perotto S."/>
        </authorList>
    </citation>
    <scope>NUCLEOTIDE SEQUENCE [LARGE SCALE GENOMIC DNA]</scope>
    <source>
        <strain evidence="2 3">E</strain>
    </source>
</reference>
<sequence>METPMWGGSITRRDLLRSTTLFQTLNKVPELPKDNAAASEINSTYRLTISKEKEITSKLAFLSATSDDNKKVMAVCVEEHTNKEGITIRVASNRGDLSKVVSGFKKVARILEGAARREKPKIENQKALLEEIVKLDFERILSRLRSRHIRKWTRKTLRKKPLITQLSDTLQEYSLEPSLTDMGKDRAQDLGALFSRLESFEDVRADRKEAEDVLCEIVKAANDFSHFSNLSFALETSKVDPNLKKHLLKSITKLGHYFSIASDLVSAARKSSWQLFQNIDVEPFQIQVPPSIEDALQNLLPSRLTESVLNLANLHAQETEKEYHKRLSEITRGGRKVHAEVQLLFFYELHPGSPQPRFICSSKKACYLCNLFFHNHGGFLLPQTHGKLYDTWIIPDWVKVPAERHQDLALITKKFKATLDDRIKETIEFGPESHPDPSESFVLTDAERSSTEVSDIPTLKSQGSTSTLRQQPPQGEEKTVCERLSQSTEAPTQPRKASAELPRAVKLPSIIPEKTVSPASDVVSLVSVKKRNLPYSQIIKLATPSFYVQIDKFFVTLEFAEVLSGRLFITKRGEWVPSKTVRVVDINDIPTTSELEVHCSQESNEVQVLLQSQGTEIFSIRFVWDDAY</sequence>
<dbReference type="STRING" id="1095630.A0A2J6SSA3"/>
<feature type="region of interest" description="Disordered" evidence="1">
    <location>
        <begin position="427"/>
        <end position="499"/>
    </location>
</feature>
<dbReference type="Proteomes" id="UP000235371">
    <property type="component" value="Unassembled WGS sequence"/>
</dbReference>
<feature type="compositionally biased region" description="Polar residues" evidence="1">
    <location>
        <begin position="459"/>
        <end position="473"/>
    </location>
</feature>
<organism evidence="2 3">
    <name type="scientific">Hyaloscypha bicolor E</name>
    <dbReference type="NCBI Taxonomy" id="1095630"/>
    <lineage>
        <taxon>Eukaryota</taxon>
        <taxon>Fungi</taxon>
        <taxon>Dikarya</taxon>
        <taxon>Ascomycota</taxon>
        <taxon>Pezizomycotina</taxon>
        <taxon>Leotiomycetes</taxon>
        <taxon>Helotiales</taxon>
        <taxon>Hyaloscyphaceae</taxon>
        <taxon>Hyaloscypha</taxon>
        <taxon>Hyaloscypha bicolor</taxon>
    </lineage>
</organism>
<accession>A0A2J6SSA3</accession>
<proteinExistence type="predicted"/>
<evidence type="ECO:0000313" key="3">
    <source>
        <dbReference type="Proteomes" id="UP000235371"/>
    </source>
</evidence>
<dbReference type="OrthoDB" id="4851849at2759"/>
<gene>
    <name evidence="2" type="ORF">K444DRAFT_667952</name>
</gene>
<feature type="compositionally biased region" description="Basic and acidic residues" evidence="1">
    <location>
        <begin position="427"/>
        <end position="437"/>
    </location>
</feature>
<keyword evidence="3" id="KW-1185">Reference proteome</keyword>
<dbReference type="InParanoid" id="A0A2J6SSA3"/>
<dbReference type="Pfam" id="PF14441">
    <property type="entry name" value="OTT_1508_deam"/>
    <property type="match status" value="1"/>
</dbReference>
<protein>
    <submittedName>
        <fullName evidence="2">Uncharacterized protein</fullName>
    </submittedName>
</protein>
<name>A0A2J6SSA3_9HELO</name>
<dbReference type="GeneID" id="36595433"/>
<evidence type="ECO:0000313" key="2">
    <source>
        <dbReference type="EMBL" id="PMD53668.1"/>
    </source>
</evidence>
<dbReference type="PANTHER" id="PTHR42037">
    <property type="match status" value="1"/>
</dbReference>